<dbReference type="PANTHER" id="PTHR10353">
    <property type="entry name" value="GLYCOSYL HYDROLASE"/>
    <property type="match status" value="1"/>
</dbReference>
<organism evidence="2 3">
    <name type="scientific">Armillaria tabescens</name>
    <name type="common">Ringless honey mushroom</name>
    <name type="synonym">Agaricus tabescens</name>
    <dbReference type="NCBI Taxonomy" id="1929756"/>
    <lineage>
        <taxon>Eukaryota</taxon>
        <taxon>Fungi</taxon>
        <taxon>Dikarya</taxon>
        <taxon>Basidiomycota</taxon>
        <taxon>Agaricomycotina</taxon>
        <taxon>Agaricomycetes</taxon>
        <taxon>Agaricomycetidae</taxon>
        <taxon>Agaricales</taxon>
        <taxon>Marasmiineae</taxon>
        <taxon>Physalacriaceae</taxon>
        <taxon>Desarmillaria</taxon>
    </lineage>
</organism>
<dbReference type="InterPro" id="IPR033132">
    <property type="entry name" value="GH_1_N_CS"/>
</dbReference>
<dbReference type="RefSeq" id="XP_060327778.1">
    <property type="nucleotide sequence ID" value="XM_060480316.1"/>
</dbReference>
<keyword evidence="3" id="KW-1185">Reference proteome</keyword>
<reference evidence="2" key="1">
    <citation type="submission" date="2023-06" db="EMBL/GenBank/DDBJ databases">
        <authorList>
            <consortium name="Lawrence Berkeley National Laboratory"/>
            <person name="Ahrendt S."/>
            <person name="Sahu N."/>
            <person name="Indic B."/>
            <person name="Wong-Bajracharya J."/>
            <person name="Merenyi Z."/>
            <person name="Ke H.-M."/>
            <person name="Monk M."/>
            <person name="Kocsube S."/>
            <person name="Drula E."/>
            <person name="Lipzen A."/>
            <person name="Balint B."/>
            <person name="Henrissat B."/>
            <person name="Andreopoulos B."/>
            <person name="Martin F.M."/>
            <person name="Harder C.B."/>
            <person name="Rigling D."/>
            <person name="Ford K.L."/>
            <person name="Foster G.D."/>
            <person name="Pangilinan J."/>
            <person name="Papanicolaou A."/>
            <person name="Barry K."/>
            <person name="LaButti K."/>
            <person name="Viragh M."/>
            <person name="Koriabine M."/>
            <person name="Yan M."/>
            <person name="Riley R."/>
            <person name="Champramary S."/>
            <person name="Plett K.L."/>
            <person name="Tsai I.J."/>
            <person name="Slot J."/>
            <person name="Sipos G."/>
            <person name="Plett J."/>
            <person name="Nagy L.G."/>
            <person name="Grigoriev I.V."/>
        </authorList>
    </citation>
    <scope>NUCLEOTIDE SEQUENCE</scope>
    <source>
        <strain evidence="2">CCBAS 213</strain>
    </source>
</reference>
<dbReference type="AlphaFoldDB" id="A0AA39MYB3"/>
<dbReference type="PANTHER" id="PTHR10353:SF53">
    <property type="entry name" value="BETA-1,4-GLUCOSIDASE (EUROFUNG)"/>
    <property type="match status" value="1"/>
</dbReference>
<name>A0AA39MYB3_ARMTA</name>
<dbReference type="GO" id="GO:0005975">
    <property type="term" value="P:carbohydrate metabolic process"/>
    <property type="evidence" value="ECO:0007669"/>
    <property type="project" value="InterPro"/>
</dbReference>
<gene>
    <name evidence="2" type="ORF">EV420DRAFT_1750170</name>
</gene>
<accession>A0AA39MYB3</accession>
<evidence type="ECO:0000256" key="1">
    <source>
        <dbReference type="RuleBase" id="RU003690"/>
    </source>
</evidence>
<dbReference type="GO" id="GO:0008422">
    <property type="term" value="F:beta-glucosidase activity"/>
    <property type="evidence" value="ECO:0007669"/>
    <property type="project" value="TreeGrafter"/>
</dbReference>
<dbReference type="Gene3D" id="3.20.20.80">
    <property type="entry name" value="Glycosidases"/>
    <property type="match status" value="2"/>
</dbReference>
<dbReference type="InterPro" id="IPR017853">
    <property type="entry name" value="GH"/>
</dbReference>
<sequence length="369" mass="41406">MYPFFYAPAPKDILPDLKFPKGFRYGVATSAYQLEGAVKNEGKGPTMWDWATRQPSGTTDNITGDVVGLYYYLYKEDVECIAALRMTAHSFSISWARIYPFGAADSPLNTLGIDHYSDVHWDTPVALQAYYGGFTSPQIVDDFIKHTATVLKLVNILPIKPYFGKLTLRVDVTLAPGVNSSTAPYQCTYNLLKAHAGTVKKARHGEVTLLKTRLQLNAAFEIGLFSNPVYTTGDWPGIVKDTLSKEYLPRFTDEEKSDVLGSADFFSITSYCSLWIKAPDEGLDACVTNPSHPLWPALATSVQVTPLAIRPLLKDFYTRWRWYIFEFSILEPVVYVDADISQIKEDVDQTSTRYYLPGEMLSVSNMLFV</sequence>
<dbReference type="Proteomes" id="UP001175211">
    <property type="component" value="Unassembled WGS sequence"/>
</dbReference>
<protein>
    <submittedName>
        <fullName evidence="2">Glycoside hydrolase family 1 protein</fullName>
    </submittedName>
</protein>
<dbReference type="SUPFAM" id="SSF51445">
    <property type="entry name" value="(Trans)glycosidases"/>
    <property type="match status" value="1"/>
</dbReference>
<comment type="similarity">
    <text evidence="1">Belongs to the glycosyl hydrolase 1 family.</text>
</comment>
<keyword evidence="2" id="KW-0378">Hydrolase</keyword>
<dbReference type="PROSITE" id="PS00653">
    <property type="entry name" value="GLYCOSYL_HYDROL_F1_2"/>
    <property type="match status" value="1"/>
</dbReference>
<dbReference type="EMBL" id="JAUEPS010000033">
    <property type="protein sequence ID" value="KAK0451441.1"/>
    <property type="molecule type" value="Genomic_DNA"/>
</dbReference>
<proteinExistence type="inferred from homology"/>
<comment type="caution">
    <text evidence="2">The sequence shown here is derived from an EMBL/GenBank/DDBJ whole genome shotgun (WGS) entry which is preliminary data.</text>
</comment>
<evidence type="ECO:0000313" key="3">
    <source>
        <dbReference type="Proteomes" id="UP001175211"/>
    </source>
</evidence>
<dbReference type="Pfam" id="PF00232">
    <property type="entry name" value="Glyco_hydro_1"/>
    <property type="match status" value="2"/>
</dbReference>
<evidence type="ECO:0000313" key="2">
    <source>
        <dbReference type="EMBL" id="KAK0451441.1"/>
    </source>
</evidence>
<dbReference type="GeneID" id="85363864"/>
<dbReference type="InterPro" id="IPR001360">
    <property type="entry name" value="Glyco_hydro_1"/>
</dbReference>